<dbReference type="Pfam" id="PF00341">
    <property type="entry name" value="PDGF"/>
    <property type="match status" value="1"/>
</dbReference>
<reference evidence="6" key="1">
    <citation type="submission" date="2020-03" db="EMBL/GenBank/DDBJ databases">
        <authorList>
            <person name="Weist P."/>
        </authorList>
    </citation>
    <scope>NUCLEOTIDE SEQUENCE</scope>
</reference>
<comment type="similarity">
    <text evidence="3">Belongs to the PDGF/VEGF growth factor family.</text>
</comment>
<comment type="caution">
    <text evidence="6">The sequence shown here is derived from an EMBL/GenBank/DDBJ whole genome shotgun (WGS) entry which is preliminary data.</text>
</comment>
<evidence type="ECO:0000256" key="1">
    <source>
        <dbReference type="ARBA" id="ARBA00023030"/>
    </source>
</evidence>
<dbReference type="GO" id="GO:0001938">
    <property type="term" value="P:positive regulation of endothelial cell proliferation"/>
    <property type="evidence" value="ECO:0007669"/>
    <property type="project" value="TreeGrafter"/>
</dbReference>
<keyword evidence="4" id="KW-0732">Signal</keyword>
<keyword evidence="1 3" id="KW-0339">Growth factor</keyword>
<dbReference type="CDD" id="cd00135">
    <property type="entry name" value="PDGF"/>
    <property type="match status" value="1"/>
</dbReference>
<gene>
    <name evidence="6" type="ORF">PLEPLA_LOCUS4644</name>
</gene>
<feature type="signal peptide" evidence="4">
    <location>
        <begin position="1"/>
        <end position="24"/>
    </location>
</feature>
<dbReference type="GO" id="GO:0005172">
    <property type="term" value="F:vascular endothelial growth factor receptor binding"/>
    <property type="evidence" value="ECO:0007669"/>
    <property type="project" value="TreeGrafter"/>
</dbReference>
<dbReference type="SMART" id="SM00141">
    <property type="entry name" value="PDGF"/>
    <property type="match status" value="1"/>
</dbReference>
<dbReference type="GO" id="GO:0001666">
    <property type="term" value="P:response to hypoxia"/>
    <property type="evidence" value="ECO:0007669"/>
    <property type="project" value="TreeGrafter"/>
</dbReference>
<dbReference type="EMBL" id="CADEAL010000228">
    <property type="protein sequence ID" value="CAB1416851.1"/>
    <property type="molecule type" value="Genomic_DNA"/>
</dbReference>
<dbReference type="InterPro" id="IPR029034">
    <property type="entry name" value="Cystine-knot_cytokine"/>
</dbReference>
<protein>
    <recommendedName>
        <fullName evidence="5">Platelet-derived growth factor (PDGF) family profile domain-containing protein</fullName>
    </recommendedName>
</protein>
<evidence type="ECO:0000256" key="4">
    <source>
        <dbReference type="SAM" id="SignalP"/>
    </source>
</evidence>
<feature type="domain" description="Platelet-derived growth factor (PDGF) family profile" evidence="5">
    <location>
        <begin position="36"/>
        <end position="132"/>
    </location>
</feature>
<dbReference type="GO" id="GO:0005615">
    <property type="term" value="C:extracellular space"/>
    <property type="evidence" value="ECO:0007669"/>
    <property type="project" value="TreeGrafter"/>
</dbReference>
<dbReference type="InterPro" id="IPR050507">
    <property type="entry name" value="PDGF/VEGF_growth_factor"/>
</dbReference>
<keyword evidence="7" id="KW-1185">Reference proteome</keyword>
<dbReference type="GO" id="GO:0045766">
    <property type="term" value="P:positive regulation of angiogenesis"/>
    <property type="evidence" value="ECO:0007669"/>
    <property type="project" value="TreeGrafter"/>
</dbReference>
<dbReference type="GO" id="GO:0038084">
    <property type="term" value="P:vascular endothelial growth factor signaling pathway"/>
    <property type="evidence" value="ECO:0007669"/>
    <property type="project" value="TreeGrafter"/>
</dbReference>
<proteinExistence type="inferred from homology"/>
<dbReference type="GO" id="GO:0016020">
    <property type="term" value="C:membrane"/>
    <property type="evidence" value="ECO:0007669"/>
    <property type="project" value="InterPro"/>
</dbReference>
<sequence>MMEFISPGVPHLVLVLLVQLTVHAQIPPPPDDKAPKGMMFEEVMAKSMCHPMEQLVDVEQEFPGVVGYIYMPACVSLWRCSGCCRDEYLECHPTLERNITVQMIRIAPFISRNHVELTFVEHQKCDCRARQTLLNYTSSSQESFRSKPRRRKLKKTETGCGKCQFPQNN</sequence>
<dbReference type="GO" id="GO:0042056">
    <property type="term" value="F:chemoattractant activity"/>
    <property type="evidence" value="ECO:0007669"/>
    <property type="project" value="TreeGrafter"/>
</dbReference>
<name>A0A9N7Y8R0_PLEPL</name>
<feature type="chain" id="PRO_5040498487" description="Platelet-derived growth factor (PDGF) family profile domain-containing protein" evidence="4">
    <location>
        <begin position="25"/>
        <end position="169"/>
    </location>
</feature>
<dbReference type="GO" id="GO:0050930">
    <property type="term" value="P:induction of positive chemotaxis"/>
    <property type="evidence" value="ECO:0007669"/>
    <property type="project" value="TreeGrafter"/>
</dbReference>
<dbReference type="OrthoDB" id="6370328at2759"/>
<evidence type="ECO:0000313" key="6">
    <source>
        <dbReference type="EMBL" id="CAB1416851.1"/>
    </source>
</evidence>
<dbReference type="AlphaFoldDB" id="A0A9N7Y8R0"/>
<evidence type="ECO:0000313" key="7">
    <source>
        <dbReference type="Proteomes" id="UP001153269"/>
    </source>
</evidence>
<dbReference type="Gene3D" id="2.10.90.10">
    <property type="entry name" value="Cystine-knot cytokines"/>
    <property type="match status" value="1"/>
</dbReference>
<dbReference type="Proteomes" id="UP001153269">
    <property type="component" value="Unassembled WGS sequence"/>
</dbReference>
<dbReference type="PANTHER" id="PTHR12025:SF9">
    <property type="entry name" value="PLACENTA GROWTH FACTOR"/>
    <property type="match status" value="1"/>
</dbReference>
<dbReference type="GO" id="GO:0048010">
    <property type="term" value="P:vascular endothelial growth factor receptor signaling pathway"/>
    <property type="evidence" value="ECO:0007669"/>
    <property type="project" value="TreeGrafter"/>
</dbReference>
<dbReference type="GO" id="GO:0060754">
    <property type="term" value="P:positive regulation of mast cell chemotaxis"/>
    <property type="evidence" value="ECO:0007669"/>
    <property type="project" value="TreeGrafter"/>
</dbReference>
<dbReference type="GO" id="GO:0002040">
    <property type="term" value="P:sprouting angiogenesis"/>
    <property type="evidence" value="ECO:0007669"/>
    <property type="project" value="TreeGrafter"/>
</dbReference>
<evidence type="ECO:0000259" key="5">
    <source>
        <dbReference type="PROSITE" id="PS50278"/>
    </source>
</evidence>
<accession>A0A9N7Y8R0</accession>
<dbReference type="InterPro" id="IPR000072">
    <property type="entry name" value="PDGF/VEGF_dom"/>
</dbReference>
<evidence type="ECO:0000256" key="2">
    <source>
        <dbReference type="ARBA" id="ARBA00023157"/>
    </source>
</evidence>
<dbReference type="GO" id="GO:0008083">
    <property type="term" value="F:growth factor activity"/>
    <property type="evidence" value="ECO:0007669"/>
    <property type="project" value="UniProtKB-KW"/>
</dbReference>
<dbReference type="SUPFAM" id="SSF57501">
    <property type="entry name" value="Cystine-knot cytokines"/>
    <property type="match status" value="1"/>
</dbReference>
<keyword evidence="2" id="KW-1015">Disulfide bond</keyword>
<evidence type="ECO:0000256" key="3">
    <source>
        <dbReference type="RuleBase" id="RU003818"/>
    </source>
</evidence>
<dbReference type="PROSITE" id="PS50278">
    <property type="entry name" value="PDGF_2"/>
    <property type="match status" value="1"/>
</dbReference>
<dbReference type="PANTHER" id="PTHR12025">
    <property type="entry name" value="VASCULAR ENDOTHELIAL GROWTH FACTOR"/>
    <property type="match status" value="1"/>
</dbReference>
<organism evidence="6 7">
    <name type="scientific">Pleuronectes platessa</name>
    <name type="common">European plaice</name>
    <dbReference type="NCBI Taxonomy" id="8262"/>
    <lineage>
        <taxon>Eukaryota</taxon>
        <taxon>Metazoa</taxon>
        <taxon>Chordata</taxon>
        <taxon>Craniata</taxon>
        <taxon>Vertebrata</taxon>
        <taxon>Euteleostomi</taxon>
        <taxon>Actinopterygii</taxon>
        <taxon>Neopterygii</taxon>
        <taxon>Teleostei</taxon>
        <taxon>Neoteleostei</taxon>
        <taxon>Acanthomorphata</taxon>
        <taxon>Carangaria</taxon>
        <taxon>Pleuronectiformes</taxon>
        <taxon>Pleuronectoidei</taxon>
        <taxon>Pleuronectidae</taxon>
        <taxon>Pleuronectes</taxon>
    </lineage>
</organism>